<dbReference type="AlphaFoldDB" id="A0AA95I1U9"/>
<reference evidence="2" key="1">
    <citation type="submission" date="2023-05" db="EMBL/GenBank/DDBJ databases">
        <title>Comparative genomics of Bacillaceae isolates and their secondary metabolite potential.</title>
        <authorList>
            <person name="Song L."/>
            <person name="Nielsen L.J."/>
            <person name="Mohite O."/>
            <person name="Xu X."/>
            <person name="Weber T."/>
            <person name="Kovacs A.T."/>
        </authorList>
    </citation>
    <scope>NUCLEOTIDE SEQUENCE</scope>
    <source>
        <strain evidence="2">B2_4</strain>
    </source>
</reference>
<organism evidence="2 3">
    <name type="scientific">Paenibacillus woosongensis</name>
    <dbReference type="NCBI Taxonomy" id="307580"/>
    <lineage>
        <taxon>Bacteria</taxon>
        <taxon>Bacillati</taxon>
        <taxon>Bacillota</taxon>
        <taxon>Bacilli</taxon>
        <taxon>Bacillales</taxon>
        <taxon>Paenibacillaceae</taxon>
        <taxon>Paenibacillus</taxon>
    </lineage>
</organism>
<dbReference type="EMBL" id="CP126084">
    <property type="protein sequence ID" value="WHX48036.1"/>
    <property type="molecule type" value="Genomic_DNA"/>
</dbReference>
<dbReference type="KEGG" id="pwn:QNH46_18155"/>
<proteinExistence type="predicted"/>
<evidence type="ECO:0000313" key="3">
    <source>
        <dbReference type="Proteomes" id="UP001177943"/>
    </source>
</evidence>
<feature type="region of interest" description="Disordered" evidence="1">
    <location>
        <begin position="18"/>
        <end position="83"/>
    </location>
</feature>
<name>A0AA95I1U9_9BACL</name>
<evidence type="ECO:0000313" key="2">
    <source>
        <dbReference type="EMBL" id="WHX48036.1"/>
    </source>
</evidence>
<accession>A0AA95I1U9</accession>
<sequence length="94" mass="9989">MLQAEVALHLSKRISAGESAAHKKYCSAPQRANPREGRAPTKHAVPPKRTPAAVIAQSQEHRRKAGPSGRQAADSTIPCPGEPKAEALCSVFAR</sequence>
<gene>
    <name evidence="2" type="ORF">QNH46_18155</name>
</gene>
<dbReference type="RefSeq" id="WP_283925508.1">
    <property type="nucleotide sequence ID" value="NZ_CP126084.1"/>
</dbReference>
<evidence type="ECO:0000256" key="1">
    <source>
        <dbReference type="SAM" id="MobiDB-lite"/>
    </source>
</evidence>
<dbReference type="Proteomes" id="UP001177943">
    <property type="component" value="Chromosome"/>
</dbReference>
<protein>
    <submittedName>
        <fullName evidence="2">Uncharacterized protein</fullName>
    </submittedName>
</protein>